<reference evidence="3" key="1">
    <citation type="submission" date="2021-02" db="EMBL/GenBank/DDBJ databases">
        <authorList>
            <person name="Nowell W R."/>
        </authorList>
    </citation>
    <scope>NUCLEOTIDE SEQUENCE</scope>
</reference>
<dbReference type="InterPro" id="IPR038213">
    <property type="entry name" value="IFI6/IFI27-like_sf"/>
</dbReference>
<feature type="transmembrane region" description="Helical" evidence="2">
    <location>
        <begin position="35"/>
        <end position="59"/>
    </location>
</feature>
<name>A0A815QCM4_9BILA</name>
<gene>
    <name evidence="3" type="ORF">QVE165_LOCUS40917</name>
</gene>
<evidence type="ECO:0000313" key="4">
    <source>
        <dbReference type="Proteomes" id="UP000663832"/>
    </source>
</evidence>
<keyword evidence="4" id="KW-1185">Reference proteome</keyword>
<dbReference type="EMBL" id="CAJNOM010000479">
    <property type="protein sequence ID" value="CAF1460625.1"/>
    <property type="molecule type" value="Genomic_DNA"/>
</dbReference>
<keyword evidence="2" id="KW-1133">Transmembrane helix</keyword>
<dbReference type="AlphaFoldDB" id="A0A815QCM4"/>
<keyword evidence="2" id="KW-0812">Transmembrane</keyword>
<evidence type="ECO:0000313" key="3">
    <source>
        <dbReference type="EMBL" id="CAF1460625.1"/>
    </source>
</evidence>
<feature type="compositionally biased region" description="Polar residues" evidence="1">
    <location>
        <begin position="7"/>
        <end position="22"/>
    </location>
</feature>
<comment type="caution">
    <text evidence="3">The sequence shown here is derived from an EMBL/GenBank/DDBJ whole genome shotgun (WGS) entry which is preliminary data.</text>
</comment>
<feature type="transmembrane region" description="Helical" evidence="2">
    <location>
        <begin position="94"/>
        <end position="114"/>
    </location>
</feature>
<protein>
    <submittedName>
        <fullName evidence="3">Uncharacterized protein</fullName>
    </submittedName>
</protein>
<organism evidence="3 4">
    <name type="scientific">Adineta steineri</name>
    <dbReference type="NCBI Taxonomy" id="433720"/>
    <lineage>
        <taxon>Eukaryota</taxon>
        <taxon>Metazoa</taxon>
        <taxon>Spiralia</taxon>
        <taxon>Gnathifera</taxon>
        <taxon>Rotifera</taxon>
        <taxon>Eurotatoria</taxon>
        <taxon>Bdelloidea</taxon>
        <taxon>Adinetida</taxon>
        <taxon>Adinetidae</taxon>
        <taxon>Adineta</taxon>
    </lineage>
</organism>
<evidence type="ECO:0000256" key="1">
    <source>
        <dbReference type="SAM" id="MobiDB-lite"/>
    </source>
</evidence>
<dbReference type="OrthoDB" id="10440915at2759"/>
<evidence type="ECO:0000256" key="2">
    <source>
        <dbReference type="SAM" id="Phobius"/>
    </source>
</evidence>
<dbReference type="Proteomes" id="UP000663832">
    <property type="component" value="Unassembled WGS sequence"/>
</dbReference>
<accession>A0A815QCM4</accession>
<sequence>MKHDSESTNVSSNNQLTDNNNQQHSFLRRFTKKAAIYNGGAALLGLGAVPTLLSLVGFAGTTITGGSLAALWQATHYLPGVFAFVQSASATGTAANFITAAGMGAATTKAYIIAKKDKNEEKKKNMPKLISKL</sequence>
<keyword evidence="2" id="KW-0472">Membrane</keyword>
<dbReference type="Gene3D" id="6.10.110.10">
    <property type="match status" value="1"/>
</dbReference>
<feature type="region of interest" description="Disordered" evidence="1">
    <location>
        <begin position="1"/>
        <end position="22"/>
    </location>
</feature>
<proteinExistence type="predicted"/>